<reference evidence="1" key="2">
    <citation type="submission" date="2015-03" db="EMBL/GenBank/DDBJ databases">
        <authorList>
            <person name="Chow C.-E.T."/>
            <person name="Winget D.M."/>
            <person name="White R.A.III."/>
            <person name="Hallam S.J."/>
            <person name="Suttle C.A."/>
        </authorList>
    </citation>
    <scope>NUCLEOTIDE SEQUENCE</scope>
    <source>
        <strain evidence="1">Anoxic2_2</strain>
    </source>
</reference>
<protein>
    <submittedName>
        <fullName evidence="1">Uncharacterized protein</fullName>
    </submittedName>
</protein>
<reference evidence="1" key="1">
    <citation type="journal article" date="2015" name="Front. Microbiol.">
        <title>Combining genomic sequencing methods to explore viral diversity and reveal potential virus-host interactions.</title>
        <authorList>
            <person name="Chow C.E."/>
            <person name="Winget D.M."/>
            <person name="White R.A.III."/>
            <person name="Hallam S.J."/>
            <person name="Suttle C.A."/>
        </authorList>
    </citation>
    <scope>NUCLEOTIDE SEQUENCE</scope>
    <source>
        <strain evidence="1">Anoxic2_2</strain>
    </source>
</reference>
<evidence type="ECO:0000313" key="1">
    <source>
        <dbReference type="EMBL" id="AKH46808.1"/>
    </source>
</evidence>
<accession>A0A0F7L5J7</accession>
<organism evidence="1">
    <name type="scientific">uncultured marine virus</name>
    <dbReference type="NCBI Taxonomy" id="186617"/>
    <lineage>
        <taxon>Viruses</taxon>
        <taxon>environmental samples</taxon>
    </lineage>
</organism>
<dbReference type="EMBL" id="KR029586">
    <property type="protein sequence ID" value="AKH46808.1"/>
    <property type="molecule type" value="Genomic_DNA"/>
</dbReference>
<dbReference type="Gene3D" id="1.10.530.10">
    <property type="match status" value="1"/>
</dbReference>
<sequence length="144" mass="16889">MKKTIRRLTKKVLKDLDCYSEDAVNLVMETGMAESGFRHLEQIRGRALGFFQVEPSTAYDIWENFAMMRPRYREVLMRYGFDETDMDSVTGNIRVQIALCRLKYRRKKPPIPHTLEGRAEYWKLHYNTKHGAGTVKHYLEVNGG</sequence>
<name>A0A0F7L5J7_9VIRU</name>
<proteinExistence type="predicted"/>